<keyword evidence="1" id="KW-0479">Metal-binding</keyword>
<dbReference type="PROSITE" id="PS50157">
    <property type="entry name" value="ZINC_FINGER_C2H2_2"/>
    <property type="match status" value="2"/>
</dbReference>
<reference evidence="5" key="1">
    <citation type="journal article" date="2017" name="Nat. Commun.">
        <title>The asparagus genome sheds light on the origin and evolution of a young Y chromosome.</title>
        <authorList>
            <person name="Harkess A."/>
            <person name="Zhou J."/>
            <person name="Xu C."/>
            <person name="Bowers J.E."/>
            <person name="Van der Hulst R."/>
            <person name="Ayyampalayam S."/>
            <person name="Mercati F."/>
            <person name="Riccardi P."/>
            <person name="McKain M.R."/>
            <person name="Kakrana A."/>
            <person name="Tang H."/>
            <person name="Ray J."/>
            <person name="Groenendijk J."/>
            <person name="Arikit S."/>
            <person name="Mathioni S.M."/>
            <person name="Nakano M."/>
            <person name="Shan H."/>
            <person name="Telgmann-Rauber A."/>
            <person name="Kanno A."/>
            <person name="Yue Z."/>
            <person name="Chen H."/>
            <person name="Li W."/>
            <person name="Chen Y."/>
            <person name="Xu X."/>
            <person name="Zhang Y."/>
            <person name="Luo S."/>
            <person name="Chen H."/>
            <person name="Gao J."/>
            <person name="Mao Z."/>
            <person name="Pires J.C."/>
            <person name="Luo M."/>
            <person name="Kudrna D."/>
            <person name="Wing R.A."/>
            <person name="Meyers B.C."/>
            <person name="Yi K."/>
            <person name="Kong H."/>
            <person name="Lavrijsen P."/>
            <person name="Sunseri F."/>
            <person name="Falavigna A."/>
            <person name="Ye Y."/>
            <person name="Leebens-Mack J.H."/>
            <person name="Chen G."/>
        </authorList>
    </citation>
    <scope>NUCLEOTIDE SEQUENCE [LARGE SCALE GENOMIC DNA]</scope>
    <source>
        <strain evidence="5">cv. DH0086</strain>
    </source>
</reference>
<dbReference type="InterPro" id="IPR044299">
    <property type="entry name" value="GIS3/ZFP5/ZFP6"/>
</dbReference>
<sequence>MESSNQEAGVDLASDQPCQEKEKPSKIYQCKFCDKKFSCPRALGGHQTTHRIEREQGMKEKLTGNAGNEANAKQCKFCDKKFACPRALGGHQTLHRDERAHAKKVKLTANAVEEANRGQATSSTMLDEVTSNLTCVQEAEEEKRGLVTINFLLSDSRFAQEEEDRERAATTTDEAASNSGRVREMEKEYIELDLTLRL</sequence>
<dbReference type="GO" id="GO:0003700">
    <property type="term" value="F:DNA-binding transcription factor activity"/>
    <property type="evidence" value="ECO:0007669"/>
    <property type="project" value="TreeGrafter"/>
</dbReference>
<dbReference type="Gene3D" id="3.30.160.60">
    <property type="entry name" value="Classic Zinc Finger"/>
    <property type="match status" value="2"/>
</dbReference>
<dbReference type="InterPro" id="IPR036236">
    <property type="entry name" value="Znf_C2H2_sf"/>
</dbReference>
<accession>A0A5P1FBQ7</accession>
<dbReference type="AlphaFoldDB" id="A0A5P1FBQ7"/>
<feature type="region of interest" description="Disordered" evidence="2">
    <location>
        <begin position="161"/>
        <end position="183"/>
    </location>
</feature>
<evidence type="ECO:0000313" key="4">
    <source>
        <dbReference type="EMBL" id="ONK74847.1"/>
    </source>
</evidence>
<dbReference type="GO" id="GO:0010090">
    <property type="term" value="P:trichome morphogenesis"/>
    <property type="evidence" value="ECO:0007669"/>
    <property type="project" value="InterPro"/>
</dbReference>
<gene>
    <name evidence="4" type="ORF">A4U43_C03F10740</name>
</gene>
<dbReference type="SUPFAM" id="SSF57667">
    <property type="entry name" value="beta-beta-alpha zinc fingers"/>
    <property type="match status" value="1"/>
</dbReference>
<keyword evidence="5" id="KW-1185">Reference proteome</keyword>
<evidence type="ECO:0000256" key="1">
    <source>
        <dbReference type="PROSITE-ProRule" id="PRU00042"/>
    </source>
</evidence>
<dbReference type="OrthoDB" id="9411774at2759"/>
<dbReference type="InterPro" id="IPR013087">
    <property type="entry name" value="Znf_C2H2_type"/>
</dbReference>
<dbReference type="GO" id="GO:0005634">
    <property type="term" value="C:nucleus"/>
    <property type="evidence" value="ECO:0007669"/>
    <property type="project" value="TreeGrafter"/>
</dbReference>
<dbReference type="PROSITE" id="PS00028">
    <property type="entry name" value="ZINC_FINGER_C2H2_1"/>
    <property type="match status" value="2"/>
</dbReference>
<organism evidence="4 5">
    <name type="scientific">Asparagus officinalis</name>
    <name type="common">Garden asparagus</name>
    <dbReference type="NCBI Taxonomy" id="4686"/>
    <lineage>
        <taxon>Eukaryota</taxon>
        <taxon>Viridiplantae</taxon>
        <taxon>Streptophyta</taxon>
        <taxon>Embryophyta</taxon>
        <taxon>Tracheophyta</taxon>
        <taxon>Spermatophyta</taxon>
        <taxon>Magnoliopsida</taxon>
        <taxon>Liliopsida</taxon>
        <taxon>Asparagales</taxon>
        <taxon>Asparagaceae</taxon>
        <taxon>Asparagoideae</taxon>
        <taxon>Asparagus</taxon>
    </lineage>
</organism>
<proteinExistence type="predicted"/>
<feature type="domain" description="C2H2-type" evidence="3">
    <location>
        <begin position="73"/>
        <end position="100"/>
    </location>
</feature>
<dbReference type="GO" id="GO:0009740">
    <property type="term" value="P:gibberellic acid mediated signaling pathway"/>
    <property type="evidence" value="ECO:0007669"/>
    <property type="project" value="TreeGrafter"/>
</dbReference>
<dbReference type="PANTHER" id="PTHR46353">
    <property type="entry name" value="ZINC FINGER PROTEIN 5"/>
    <property type="match status" value="1"/>
</dbReference>
<dbReference type="GO" id="GO:0000976">
    <property type="term" value="F:transcription cis-regulatory region binding"/>
    <property type="evidence" value="ECO:0007669"/>
    <property type="project" value="TreeGrafter"/>
</dbReference>
<dbReference type="Proteomes" id="UP000243459">
    <property type="component" value="Chromosome 3"/>
</dbReference>
<dbReference type="EMBL" id="CM007383">
    <property type="protein sequence ID" value="ONK74847.1"/>
    <property type="molecule type" value="Genomic_DNA"/>
</dbReference>
<evidence type="ECO:0000313" key="5">
    <source>
        <dbReference type="Proteomes" id="UP000243459"/>
    </source>
</evidence>
<dbReference type="GO" id="GO:0008270">
    <property type="term" value="F:zinc ion binding"/>
    <property type="evidence" value="ECO:0007669"/>
    <property type="project" value="UniProtKB-KW"/>
</dbReference>
<dbReference type="PANTHER" id="PTHR46353:SF23">
    <property type="entry name" value="C2H2 ZINC FINGER-CONTAINING PROTEIN-RELATED"/>
    <property type="match status" value="1"/>
</dbReference>
<dbReference type="GO" id="GO:0009736">
    <property type="term" value="P:cytokinin-activated signaling pathway"/>
    <property type="evidence" value="ECO:0007669"/>
    <property type="project" value="TreeGrafter"/>
</dbReference>
<keyword evidence="1" id="KW-0862">Zinc</keyword>
<dbReference type="SMART" id="SM00355">
    <property type="entry name" value="ZnF_C2H2"/>
    <property type="match status" value="2"/>
</dbReference>
<dbReference type="Gramene" id="ONK74847">
    <property type="protein sequence ID" value="ONK74847"/>
    <property type="gene ID" value="A4U43_C03F10740"/>
</dbReference>
<protein>
    <recommendedName>
        <fullName evidence="3">C2H2-type domain-containing protein</fullName>
    </recommendedName>
</protein>
<dbReference type="Pfam" id="PF13894">
    <property type="entry name" value="zf-C2H2_4"/>
    <property type="match status" value="1"/>
</dbReference>
<feature type="domain" description="C2H2-type" evidence="3">
    <location>
        <begin position="28"/>
        <end position="55"/>
    </location>
</feature>
<keyword evidence="1" id="KW-0863">Zinc-finger</keyword>
<name>A0A5P1FBQ7_ASPOF</name>
<evidence type="ECO:0000259" key="3">
    <source>
        <dbReference type="PROSITE" id="PS50157"/>
    </source>
</evidence>
<feature type="region of interest" description="Disordered" evidence="2">
    <location>
        <begin position="1"/>
        <end position="24"/>
    </location>
</feature>
<evidence type="ECO:0000256" key="2">
    <source>
        <dbReference type="SAM" id="MobiDB-lite"/>
    </source>
</evidence>